<keyword evidence="6" id="KW-1185">Reference proteome</keyword>
<evidence type="ECO:0000259" key="4">
    <source>
        <dbReference type="Pfam" id="PF22725"/>
    </source>
</evidence>
<dbReference type="PANTHER" id="PTHR43818:SF11">
    <property type="entry name" value="BCDNA.GH03377"/>
    <property type="match status" value="1"/>
</dbReference>
<dbReference type="InterPro" id="IPR036291">
    <property type="entry name" value="NAD(P)-bd_dom_sf"/>
</dbReference>
<dbReference type="OrthoDB" id="9792085at2"/>
<dbReference type="GO" id="GO:0016491">
    <property type="term" value="F:oxidoreductase activity"/>
    <property type="evidence" value="ECO:0007669"/>
    <property type="project" value="UniProtKB-KW"/>
</dbReference>
<dbReference type="InterPro" id="IPR055170">
    <property type="entry name" value="GFO_IDH_MocA-like_dom"/>
</dbReference>
<gene>
    <name evidence="5" type="ORF">FB562_1957</name>
</gene>
<evidence type="ECO:0000313" key="6">
    <source>
        <dbReference type="Proteomes" id="UP000317998"/>
    </source>
</evidence>
<dbReference type="Pfam" id="PF01408">
    <property type="entry name" value="GFO_IDH_MocA"/>
    <property type="match status" value="1"/>
</dbReference>
<dbReference type="Gene3D" id="3.40.50.720">
    <property type="entry name" value="NAD(P)-binding Rossmann-like Domain"/>
    <property type="match status" value="1"/>
</dbReference>
<accession>A0A542YLC9</accession>
<dbReference type="PANTHER" id="PTHR43818">
    <property type="entry name" value="BCDNA.GH03377"/>
    <property type="match status" value="1"/>
</dbReference>
<sequence>MTYTTAQPQLRAAIIGSGFMGSTHASAIRAAGGQVKAVLASREGAQENAKRATGAEFVSTSLTEILGRHDIDVVHVCTPNASHEEFAIRALAAGKAIVCEKPLSTSSESTGHILTAAEAAGQIGTVPFVYRFHPMIRELRARIVRGDLGLPSVVHGGYLQDWLTSSDDSNWRVGAEQGGTSRAFADIGSHWFDLFEFVTGDHVTRLSAQISTVISERGGSPVSTEDAASVQFRTAGGMLGTMVVSQVSAGRKNRLHLEISGTETSFAFDQENPEKLWLGKLTGSIDLPRDPGNLTADAARLSFLPAGHPQGYQDAFTAFVRDSYSFIADPTASGDIAEATPTLAAGHRAAVLCDAVLASARRDGEWVDPTDSPQNSEPAA</sequence>
<proteinExistence type="predicted"/>
<feature type="domain" description="GFO/IDH/MocA-like oxidoreductase" evidence="4">
    <location>
        <begin position="136"/>
        <end position="266"/>
    </location>
</feature>
<dbReference type="InterPro" id="IPR050463">
    <property type="entry name" value="Gfo/Idh/MocA_oxidrdct_glycsds"/>
</dbReference>
<dbReference type="GO" id="GO:0000166">
    <property type="term" value="F:nucleotide binding"/>
    <property type="evidence" value="ECO:0007669"/>
    <property type="project" value="InterPro"/>
</dbReference>
<dbReference type="EMBL" id="VFOM01000001">
    <property type="protein sequence ID" value="TQL48851.1"/>
    <property type="molecule type" value="Genomic_DNA"/>
</dbReference>
<dbReference type="InterPro" id="IPR000683">
    <property type="entry name" value="Gfo/Idh/MocA-like_OxRdtase_N"/>
</dbReference>
<evidence type="ECO:0000313" key="5">
    <source>
        <dbReference type="EMBL" id="TQL48851.1"/>
    </source>
</evidence>
<name>A0A542YLC9_9MICO</name>
<comment type="caution">
    <text evidence="5">The sequence shown here is derived from an EMBL/GenBank/DDBJ whole genome shotgun (WGS) entry which is preliminary data.</text>
</comment>
<evidence type="ECO:0000256" key="2">
    <source>
        <dbReference type="ARBA" id="ARBA00023027"/>
    </source>
</evidence>
<dbReference type="Proteomes" id="UP000317998">
    <property type="component" value="Unassembled WGS sequence"/>
</dbReference>
<protein>
    <submittedName>
        <fullName evidence="5">Putative dehydrogenase</fullName>
    </submittedName>
</protein>
<dbReference type="Gene3D" id="3.30.360.10">
    <property type="entry name" value="Dihydrodipicolinate Reductase, domain 2"/>
    <property type="match status" value="1"/>
</dbReference>
<feature type="domain" description="Gfo/Idh/MocA-like oxidoreductase N-terminal" evidence="3">
    <location>
        <begin position="10"/>
        <end position="125"/>
    </location>
</feature>
<dbReference type="AlphaFoldDB" id="A0A542YLC9"/>
<dbReference type="SUPFAM" id="SSF55347">
    <property type="entry name" value="Glyceraldehyde-3-phosphate dehydrogenase-like, C-terminal domain"/>
    <property type="match status" value="1"/>
</dbReference>
<keyword evidence="2" id="KW-0520">NAD</keyword>
<evidence type="ECO:0000256" key="1">
    <source>
        <dbReference type="ARBA" id="ARBA00023002"/>
    </source>
</evidence>
<reference evidence="5 6" key="1">
    <citation type="submission" date="2019-06" db="EMBL/GenBank/DDBJ databases">
        <title>Sequencing the genomes of 1000 actinobacteria strains.</title>
        <authorList>
            <person name="Klenk H.-P."/>
        </authorList>
    </citation>
    <scope>NUCLEOTIDE SEQUENCE [LARGE SCALE GENOMIC DNA]</scope>
    <source>
        <strain evidence="5 6">DSM 26477</strain>
    </source>
</reference>
<keyword evidence="1" id="KW-0560">Oxidoreductase</keyword>
<organism evidence="5 6">
    <name type="scientific">Homoserinimonas aerilata</name>
    <dbReference type="NCBI Taxonomy" id="1162970"/>
    <lineage>
        <taxon>Bacteria</taxon>
        <taxon>Bacillati</taxon>
        <taxon>Actinomycetota</taxon>
        <taxon>Actinomycetes</taxon>
        <taxon>Micrococcales</taxon>
        <taxon>Microbacteriaceae</taxon>
        <taxon>Homoserinimonas</taxon>
    </lineage>
</organism>
<dbReference type="RefSeq" id="WP_141880916.1">
    <property type="nucleotide sequence ID" value="NZ_VFOM01000001.1"/>
</dbReference>
<evidence type="ECO:0000259" key="3">
    <source>
        <dbReference type="Pfam" id="PF01408"/>
    </source>
</evidence>
<dbReference type="Pfam" id="PF22725">
    <property type="entry name" value="GFO_IDH_MocA_C3"/>
    <property type="match status" value="1"/>
</dbReference>
<dbReference type="SUPFAM" id="SSF51735">
    <property type="entry name" value="NAD(P)-binding Rossmann-fold domains"/>
    <property type="match status" value="1"/>
</dbReference>